<evidence type="ECO:0000256" key="3">
    <source>
        <dbReference type="ARBA" id="ARBA00022741"/>
    </source>
</evidence>
<keyword evidence="6 8" id="KW-0030">Aminoacyl-tRNA synthetase</keyword>
<dbReference type="Gene3D" id="2.170.220.10">
    <property type="match status" value="1"/>
</dbReference>
<dbReference type="InterPro" id="IPR015413">
    <property type="entry name" value="Methionyl/Leucyl_tRNA_Synth"/>
</dbReference>
<organism evidence="10 11">
    <name type="scientific">Kipferlia bialata</name>
    <dbReference type="NCBI Taxonomy" id="797122"/>
    <lineage>
        <taxon>Eukaryota</taxon>
        <taxon>Metamonada</taxon>
        <taxon>Carpediemonas-like organisms</taxon>
        <taxon>Kipferlia</taxon>
    </lineage>
</organism>
<dbReference type="SUPFAM" id="SSF52374">
    <property type="entry name" value="Nucleotidylyl transferase"/>
    <property type="match status" value="1"/>
</dbReference>
<evidence type="ECO:0000256" key="6">
    <source>
        <dbReference type="ARBA" id="ARBA00023146"/>
    </source>
</evidence>
<accession>A0A9K3D458</accession>
<keyword evidence="3 8" id="KW-0547">Nucleotide-binding</keyword>
<comment type="caution">
    <text evidence="10">The sequence shown here is derived from an EMBL/GenBank/DDBJ whole genome shotgun (WGS) entry which is preliminary data.</text>
</comment>
<evidence type="ECO:0000313" key="11">
    <source>
        <dbReference type="Proteomes" id="UP000265618"/>
    </source>
</evidence>
<dbReference type="PRINTS" id="PR01041">
    <property type="entry name" value="TRNASYNTHMET"/>
</dbReference>
<evidence type="ECO:0000256" key="4">
    <source>
        <dbReference type="ARBA" id="ARBA00022840"/>
    </source>
</evidence>
<evidence type="ECO:0000256" key="7">
    <source>
        <dbReference type="ARBA" id="ARBA00030904"/>
    </source>
</evidence>
<dbReference type="GO" id="GO:0006431">
    <property type="term" value="P:methionyl-tRNA aminoacylation"/>
    <property type="evidence" value="ECO:0007669"/>
    <property type="project" value="InterPro"/>
</dbReference>
<dbReference type="InterPro" id="IPR014729">
    <property type="entry name" value="Rossmann-like_a/b/a_fold"/>
</dbReference>
<gene>
    <name evidence="10" type="ORF">KIPB_009377</name>
</gene>
<name>A0A9K3D458_9EUKA</name>
<protein>
    <recommendedName>
        <fullName evidence="1">methionine--tRNA ligase</fullName>
        <ecNumber evidence="1">6.1.1.10</ecNumber>
    </recommendedName>
    <alternativeName>
        <fullName evidence="7">Methionyl-tRNA synthetase</fullName>
    </alternativeName>
</protein>
<dbReference type="EC" id="6.1.1.10" evidence="1"/>
<dbReference type="PANTHER" id="PTHR43326:SF1">
    <property type="entry name" value="METHIONINE--TRNA LIGASE, MITOCHONDRIAL"/>
    <property type="match status" value="1"/>
</dbReference>
<comment type="similarity">
    <text evidence="8">Belongs to the class-I aminoacyl-tRNA synthetase family.</text>
</comment>
<dbReference type="InterPro" id="IPR033911">
    <property type="entry name" value="MetRS_core"/>
</dbReference>
<dbReference type="GO" id="GO:0005524">
    <property type="term" value="F:ATP binding"/>
    <property type="evidence" value="ECO:0007669"/>
    <property type="project" value="UniProtKB-KW"/>
</dbReference>
<proteinExistence type="inferred from homology"/>
<dbReference type="FunFam" id="2.170.220.10:FF:000002">
    <property type="entry name" value="Methionine--tRNA ligase"/>
    <property type="match status" value="1"/>
</dbReference>
<dbReference type="PANTHER" id="PTHR43326">
    <property type="entry name" value="METHIONYL-TRNA SYNTHETASE"/>
    <property type="match status" value="1"/>
</dbReference>
<dbReference type="GO" id="GO:0004825">
    <property type="term" value="F:methionine-tRNA ligase activity"/>
    <property type="evidence" value="ECO:0007669"/>
    <property type="project" value="UniProtKB-EC"/>
</dbReference>
<evidence type="ECO:0000256" key="8">
    <source>
        <dbReference type="RuleBase" id="RU363039"/>
    </source>
</evidence>
<evidence type="ECO:0000256" key="2">
    <source>
        <dbReference type="ARBA" id="ARBA00022598"/>
    </source>
</evidence>
<dbReference type="AlphaFoldDB" id="A0A9K3D458"/>
<feature type="non-terminal residue" evidence="10">
    <location>
        <position position="1"/>
    </location>
</feature>
<evidence type="ECO:0000313" key="10">
    <source>
        <dbReference type="EMBL" id="GIQ87355.1"/>
    </source>
</evidence>
<dbReference type="InterPro" id="IPR023457">
    <property type="entry name" value="Met-tRNA_synth_2"/>
</dbReference>
<dbReference type="Gene3D" id="3.40.50.620">
    <property type="entry name" value="HUPs"/>
    <property type="match status" value="1"/>
</dbReference>
<evidence type="ECO:0000256" key="1">
    <source>
        <dbReference type="ARBA" id="ARBA00012838"/>
    </source>
</evidence>
<keyword evidence="2 8" id="KW-0436">Ligase</keyword>
<dbReference type="Proteomes" id="UP000265618">
    <property type="component" value="Unassembled WGS sequence"/>
</dbReference>
<feature type="domain" description="Methionyl/Leucyl tRNA synthetase" evidence="9">
    <location>
        <begin position="75"/>
        <end position="305"/>
    </location>
</feature>
<sequence>VGRAMVSTLVGVVADCDTEKGLIPEPVRATVRAMAPAHPVIEAEQYLDCMLEALGLACVCKEYRLPEFKELQDTYYVTTPIYYVNGVPHIGHVYSTMLADVCARWARLRGIYTNVVFQTGTDEHGQKVQQTAEGKGIHPKELADQISAQFKACFDAFEFSYDRFIRTTDADHLKTVHNLWNTLQEKGLIHKDKYEGWYCVSDEAFVTDRGVTDGMFEGKPCKVTVESNRPVIRIEEEGYMFKLSQFGDRLIDFFTKHPNVIEPAFRQREIIAFIKRGLRDLSISRPKAKITWGLPVPGDDDHVVSV</sequence>
<keyword evidence="5 8" id="KW-0648">Protein biosynthesis</keyword>
<evidence type="ECO:0000259" key="9">
    <source>
        <dbReference type="Pfam" id="PF09334"/>
    </source>
</evidence>
<evidence type="ECO:0000256" key="5">
    <source>
        <dbReference type="ARBA" id="ARBA00022917"/>
    </source>
</evidence>
<keyword evidence="4 8" id="KW-0067">ATP-binding</keyword>
<dbReference type="EMBL" id="BDIP01003168">
    <property type="protein sequence ID" value="GIQ87355.1"/>
    <property type="molecule type" value="Genomic_DNA"/>
</dbReference>
<reference evidence="10 11" key="1">
    <citation type="journal article" date="2018" name="PLoS ONE">
        <title>The draft genome of Kipferlia bialata reveals reductive genome evolution in fornicate parasites.</title>
        <authorList>
            <person name="Tanifuji G."/>
            <person name="Takabayashi S."/>
            <person name="Kume K."/>
            <person name="Takagi M."/>
            <person name="Nakayama T."/>
            <person name="Kamikawa R."/>
            <person name="Inagaki Y."/>
            <person name="Hashimoto T."/>
        </authorList>
    </citation>
    <scope>NUCLEOTIDE SEQUENCE [LARGE SCALE GENOMIC DNA]</scope>
    <source>
        <strain evidence="10">NY0173</strain>
    </source>
</reference>
<dbReference type="OrthoDB" id="24670at2759"/>
<keyword evidence="11" id="KW-1185">Reference proteome</keyword>
<dbReference type="Pfam" id="PF09334">
    <property type="entry name" value="tRNA-synt_1g"/>
    <property type="match status" value="1"/>
</dbReference>